<sequence>MDSMVPIYCSLIKSGDKTLEQVPQKIREKVESQLNANEAD</sequence>
<evidence type="ECO:0000313" key="1">
    <source>
        <dbReference type="EMBL" id="AIG27404.1"/>
    </source>
</evidence>
<dbReference type="STRING" id="1042163.BRLA_c030920"/>
<dbReference type="HOGENOM" id="CLU_198973_3_0_9"/>
<dbReference type="EMBL" id="CP007806">
    <property type="protein sequence ID" value="AIG27404.1"/>
    <property type="molecule type" value="Genomic_DNA"/>
</dbReference>
<dbReference type="RefSeq" id="WP_272898020.1">
    <property type="nucleotide sequence ID" value="NZ_CP007806.1"/>
</dbReference>
<name>A0A075R6F5_BRELA</name>
<dbReference type="Proteomes" id="UP000005850">
    <property type="component" value="Chromosome"/>
</dbReference>
<protein>
    <submittedName>
        <fullName evidence="1">Uncharacterized protein</fullName>
    </submittedName>
</protein>
<dbReference type="KEGG" id="blr:BRLA_c030920"/>
<proteinExistence type="predicted"/>
<dbReference type="InterPro" id="IPR047907">
    <property type="entry name" value="CD1375-like"/>
</dbReference>
<gene>
    <name evidence="1" type="ORF">BRLA_c030920</name>
</gene>
<dbReference type="AlphaFoldDB" id="A0A075R6F5"/>
<reference evidence="1 2" key="1">
    <citation type="journal article" date="2011" name="J. Bacteriol.">
        <title>Genome sequence of Brevibacillus laterosporus LMG 15441, a pathogen of invertebrates.</title>
        <authorList>
            <person name="Djukic M."/>
            <person name="Poehlein A."/>
            <person name="Thurmer A."/>
            <person name="Daniel R."/>
        </authorList>
    </citation>
    <scope>NUCLEOTIDE SEQUENCE [LARGE SCALE GENOMIC DNA]</scope>
    <source>
        <strain evidence="1 2">LMG 15441</strain>
    </source>
</reference>
<accession>A0A075R6F5</accession>
<organism evidence="1 2">
    <name type="scientific">Brevibacillus laterosporus LMG 15441</name>
    <dbReference type="NCBI Taxonomy" id="1042163"/>
    <lineage>
        <taxon>Bacteria</taxon>
        <taxon>Bacillati</taxon>
        <taxon>Bacillota</taxon>
        <taxon>Bacilli</taxon>
        <taxon>Bacillales</taxon>
        <taxon>Paenibacillaceae</taxon>
        <taxon>Brevibacillus</taxon>
    </lineage>
</organism>
<dbReference type="NCBIfam" id="NF040910">
    <property type="entry name" value="CD1375_fam"/>
    <property type="match status" value="1"/>
</dbReference>
<evidence type="ECO:0000313" key="2">
    <source>
        <dbReference type="Proteomes" id="UP000005850"/>
    </source>
</evidence>
<keyword evidence="2" id="KW-1185">Reference proteome</keyword>